<gene>
    <name evidence="2" type="ORF">A3E89_01545</name>
</gene>
<sequence length="259" mass="30003">MKYMQKDILILIGLIFIFIGFLFFNKTTAPQSLTAFEEIKNELSKLNKIEIKKESDFKWIKDDYSILIPATENFYINKQNSKITEFDEIPKIFEKEISIAEKILKERGYVFDIKNSSKNFSDHNFYDYIQSYKKGGDMCVIIVNPDNYQFNFSCSNSLDQKYTEQITFLEALELKGKNATIKIKNQKDNYYEVGIGYARTGQTAILKKSAQNEYRVLYIGQEAPSCKLINKENIPDEVLVSIGNGSCFDDDGNYIIKEN</sequence>
<dbReference type="EMBL" id="MFAA01000009">
    <property type="protein sequence ID" value="OGD69466.1"/>
    <property type="molecule type" value="Genomic_DNA"/>
</dbReference>
<feature type="transmembrane region" description="Helical" evidence="1">
    <location>
        <begin position="7"/>
        <end position="24"/>
    </location>
</feature>
<keyword evidence="1" id="KW-0812">Transmembrane</keyword>
<accession>A0A1F5EQC2</accession>
<evidence type="ECO:0000313" key="2">
    <source>
        <dbReference type="EMBL" id="OGD69466.1"/>
    </source>
</evidence>
<organism evidence="2 3">
    <name type="scientific">Candidatus Campbellbacteria bacterium RIFCSPHIGHO2_12_FULL_35_10</name>
    <dbReference type="NCBI Taxonomy" id="1797578"/>
    <lineage>
        <taxon>Bacteria</taxon>
        <taxon>Candidatus Campbelliibacteriota</taxon>
    </lineage>
</organism>
<keyword evidence="1" id="KW-1133">Transmembrane helix</keyword>
<protein>
    <submittedName>
        <fullName evidence="2">Uncharacterized protein</fullName>
    </submittedName>
</protein>
<dbReference type="Proteomes" id="UP000185891">
    <property type="component" value="Unassembled WGS sequence"/>
</dbReference>
<evidence type="ECO:0000256" key="1">
    <source>
        <dbReference type="SAM" id="Phobius"/>
    </source>
</evidence>
<comment type="caution">
    <text evidence="2">The sequence shown here is derived from an EMBL/GenBank/DDBJ whole genome shotgun (WGS) entry which is preliminary data.</text>
</comment>
<dbReference type="AlphaFoldDB" id="A0A1F5EQC2"/>
<evidence type="ECO:0000313" key="3">
    <source>
        <dbReference type="Proteomes" id="UP000185891"/>
    </source>
</evidence>
<keyword evidence="1" id="KW-0472">Membrane</keyword>
<reference evidence="2 3" key="1">
    <citation type="journal article" date="2016" name="Nat. Commun.">
        <title>Thousands of microbial genomes shed light on interconnected biogeochemical processes in an aquifer system.</title>
        <authorList>
            <person name="Anantharaman K."/>
            <person name="Brown C.T."/>
            <person name="Hug L.A."/>
            <person name="Sharon I."/>
            <person name="Castelle C.J."/>
            <person name="Probst A.J."/>
            <person name="Thomas B.C."/>
            <person name="Singh A."/>
            <person name="Wilkins M.J."/>
            <person name="Karaoz U."/>
            <person name="Brodie E.L."/>
            <person name="Williams K.H."/>
            <person name="Hubbard S.S."/>
            <person name="Banfield J.F."/>
        </authorList>
    </citation>
    <scope>NUCLEOTIDE SEQUENCE [LARGE SCALE GENOMIC DNA]</scope>
</reference>
<name>A0A1F5EQC2_9BACT</name>
<proteinExistence type="predicted"/>